<protein>
    <submittedName>
        <fullName evidence="1">Uncharacterized protein</fullName>
    </submittedName>
</protein>
<name>A0A5J4U317_9EUKA</name>
<organism evidence="1 2">
    <name type="scientific">Streblomastix strix</name>
    <dbReference type="NCBI Taxonomy" id="222440"/>
    <lineage>
        <taxon>Eukaryota</taxon>
        <taxon>Metamonada</taxon>
        <taxon>Preaxostyla</taxon>
        <taxon>Oxymonadida</taxon>
        <taxon>Streblomastigidae</taxon>
        <taxon>Streblomastix</taxon>
    </lineage>
</organism>
<evidence type="ECO:0000313" key="2">
    <source>
        <dbReference type="Proteomes" id="UP000324800"/>
    </source>
</evidence>
<dbReference type="Proteomes" id="UP000324800">
    <property type="component" value="Unassembled WGS sequence"/>
</dbReference>
<gene>
    <name evidence="1" type="ORF">EZS28_040072</name>
</gene>
<proteinExistence type="predicted"/>
<comment type="caution">
    <text evidence="1">The sequence shown here is derived from an EMBL/GenBank/DDBJ whole genome shotgun (WGS) entry which is preliminary data.</text>
</comment>
<accession>A0A5J4U317</accession>
<dbReference type="EMBL" id="SNRW01021699">
    <property type="protein sequence ID" value="KAA6364401.1"/>
    <property type="molecule type" value="Genomic_DNA"/>
</dbReference>
<evidence type="ECO:0000313" key="1">
    <source>
        <dbReference type="EMBL" id="KAA6364401.1"/>
    </source>
</evidence>
<reference evidence="1 2" key="1">
    <citation type="submission" date="2019-03" db="EMBL/GenBank/DDBJ databases">
        <title>Single cell metagenomics reveals metabolic interactions within the superorganism composed of flagellate Streblomastix strix and complex community of Bacteroidetes bacteria on its surface.</title>
        <authorList>
            <person name="Treitli S.C."/>
            <person name="Kolisko M."/>
            <person name="Husnik F."/>
            <person name="Keeling P."/>
            <person name="Hampl V."/>
        </authorList>
    </citation>
    <scope>NUCLEOTIDE SEQUENCE [LARGE SCALE GENOMIC DNA]</scope>
    <source>
        <strain evidence="1">ST1C</strain>
    </source>
</reference>
<dbReference type="AlphaFoldDB" id="A0A5J4U317"/>
<sequence>MLIRFATSINTMRLSKHESSNFSYLYYYAPSSSSIVAPSLLTLQLWPLTASITAFSLHQRVSNDGATMDDDDGAQQYKYEKFELSCFESRIVFMLV</sequence>